<gene>
    <name evidence="1" type="ORF">CA260_02250</name>
</gene>
<evidence type="ECO:0000313" key="1">
    <source>
        <dbReference type="EMBL" id="RAO76764.1"/>
    </source>
</evidence>
<proteinExistence type="predicted"/>
<sequence>MQQFIPFEDDWDALENLRPDMLVPYHVGVPCRHDLAAANHCDAPAATMASASPTATTLFATAPAVSSHT</sequence>
<accession>A0A328P903</accession>
<name>A0A328P903_9GAMM</name>
<protein>
    <submittedName>
        <fullName evidence="1">Uncharacterized protein</fullName>
    </submittedName>
</protein>
<evidence type="ECO:0000313" key="2">
    <source>
        <dbReference type="Proteomes" id="UP000248926"/>
    </source>
</evidence>
<comment type="caution">
    <text evidence="1">The sequence shown here is derived from an EMBL/GenBank/DDBJ whole genome shotgun (WGS) entry which is preliminary data.</text>
</comment>
<dbReference type="Proteomes" id="UP000248926">
    <property type="component" value="Unassembled WGS sequence"/>
</dbReference>
<organism evidence="1 2">
    <name type="scientific">Dyella jiangningensis</name>
    <dbReference type="NCBI Taxonomy" id="1379159"/>
    <lineage>
        <taxon>Bacteria</taxon>
        <taxon>Pseudomonadati</taxon>
        <taxon>Pseudomonadota</taxon>
        <taxon>Gammaproteobacteria</taxon>
        <taxon>Lysobacterales</taxon>
        <taxon>Rhodanobacteraceae</taxon>
        <taxon>Dyella</taxon>
    </lineage>
</organism>
<dbReference type="AlphaFoldDB" id="A0A328P903"/>
<dbReference type="EMBL" id="NFZS01000001">
    <property type="protein sequence ID" value="RAO76764.1"/>
    <property type="molecule type" value="Genomic_DNA"/>
</dbReference>
<keyword evidence="2" id="KW-1185">Reference proteome</keyword>
<reference evidence="1 2" key="1">
    <citation type="journal article" date="2018" name="Genet. Mol. Biol.">
        <title>The genome sequence of Dyella jiangningensis FCAV SCS01 from a lignocellulose-decomposing microbial consortium metagenome reveals potential for biotechnological applications.</title>
        <authorList>
            <person name="Desiderato J.G."/>
            <person name="Alvarenga D.O."/>
            <person name="Constancio M.T.L."/>
            <person name="Alves L.M.C."/>
            <person name="Varani A.M."/>
        </authorList>
    </citation>
    <scope>NUCLEOTIDE SEQUENCE [LARGE SCALE GENOMIC DNA]</scope>
    <source>
        <strain evidence="1 2">FCAV SCS01</strain>
    </source>
</reference>
<dbReference type="RefSeq" id="WP_111980832.1">
    <property type="nucleotide sequence ID" value="NZ_NFZS01000001.1"/>
</dbReference>
<dbReference type="OrthoDB" id="5957973at2"/>